<dbReference type="SMART" id="SM00855">
    <property type="entry name" value="PGAM"/>
    <property type="match status" value="1"/>
</dbReference>
<evidence type="ECO:0000313" key="1">
    <source>
        <dbReference type="EMBL" id="TFD82359.1"/>
    </source>
</evidence>
<protein>
    <submittedName>
        <fullName evidence="1">Histidine phosphatase family protein</fullName>
    </submittedName>
</protein>
<proteinExistence type="predicted"/>
<dbReference type="Pfam" id="PF00300">
    <property type="entry name" value="His_Phos_1"/>
    <property type="match status" value="1"/>
</dbReference>
<dbReference type="InterPro" id="IPR029033">
    <property type="entry name" value="His_PPase_superfam"/>
</dbReference>
<sequence length="164" mass="17868">MPDNTLILLRHAKSDWSGLEADLDRPLNDRGRQQAPLVGRWLGHHVARIDLAVVSPAIRAQSTWSLTAGELDVTPSRVTDDRLYAASSMQLLAVVRELPSMAHTVVLVGHNPGIEDLVAVATGEWVHMNTSAVAVIRFEGVWATAGDMAASLTVFGRPPREIRH</sequence>
<dbReference type="AlphaFoldDB" id="A0A4Y8KTF5"/>
<comment type="caution">
    <text evidence="1">The sequence shown here is derived from an EMBL/GenBank/DDBJ whole genome shotgun (WGS) entry which is preliminary data.</text>
</comment>
<dbReference type="InterPro" id="IPR013078">
    <property type="entry name" value="His_Pase_superF_clade-1"/>
</dbReference>
<reference evidence="1 2" key="1">
    <citation type="submission" date="2019-03" db="EMBL/GenBank/DDBJ databases">
        <title>Genomics of glacier-inhabiting Cryobacterium strains.</title>
        <authorList>
            <person name="Liu Q."/>
            <person name="Xin Y.-H."/>
        </authorList>
    </citation>
    <scope>NUCLEOTIDE SEQUENCE [LARGE SCALE GENOMIC DNA]</scope>
    <source>
        <strain evidence="1 2">CGMCC 1.4292</strain>
    </source>
</reference>
<dbReference type="Proteomes" id="UP000298218">
    <property type="component" value="Unassembled WGS sequence"/>
</dbReference>
<dbReference type="OrthoDB" id="9810154at2"/>
<dbReference type="PANTHER" id="PTHR47623">
    <property type="entry name" value="OS09G0287300 PROTEIN"/>
    <property type="match status" value="1"/>
</dbReference>
<dbReference type="CDD" id="cd07067">
    <property type="entry name" value="HP_PGM_like"/>
    <property type="match status" value="1"/>
</dbReference>
<name>A0A4Y8KTF5_9MICO</name>
<evidence type="ECO:0000313" key="2">
    <source>
        <dbReference type="Proteomes" id="UP000298218"/>
    </source>
</evidence>
<accession>A0A4Y8KTF5</accession>
<dbReference type="SUPFAM" id="SSF53254">
    <property type="entry name" value="Phosphoglycerate mutase-like"/>
    <property type="match status" value="1"/>
</dbReference>
<gene>
    <name evidence="1" type="ORF">E3T53_00315</name>
</gene>
<dbReference type="EMBL" id="SOHQ01000001">
    <property type="protein sequence ID" value="TFD82359.1"/>
    <property type="molecule type" value="Genomic_DNA"/>
</dbReference>
<dbReference type="RefSeq" id="WP_134171744.1">
    <property type="nucleotide sequence ID" value="NZ_SODI01000001.1"/>
</dbReference>
<dbReference type="Gene3D" id="3.40.50.1240">
    <property type="entry name" value="Phosphoglycerate mutase-like"/>
    <property type="match status" value="1"/>
</dbReference>
<organism evidence="1 2">
    <name type="scientific">Cryobacterium psychrophilum</name>
    <dbReference type="NCBI Taxonomy" id="41988"/>
    <lineage>
        <taxon>Bacteria</taxon>
        <taxon>Bacillati</taxon>
        <taxon>Actinomycetota</taxon>
        <taxon>Actinomycetes</taxon>
        <taxon>Micrococcales</taxon>
        <taxon>Microbacteriaceae</taxon>
        <taxon>Cryobacterium</taxon>
    </lineage>
</organism>
<dbReference type="PANTHER" id="PTHR47623:SF1">
    <property type="entry name" value="OS09G0287300 PROTEIN"/>
    <property type="match status" value="1"/>
</dbReference>
<keyword evidence="2" id="KW-1185">Reference proteome</keyword>